<evidence type="ECO:0000313" key="1">
    <source>
        <dbReference type="EMBL" id="MEQ2440056.1"/>
    </source>
</evidence>
<dbReference type="Proteomes" id="UP001489509">
    <property type="component" value="Unassembled WGS sequence"/>
</dbReference>
<evidence type="ECO:0008006" key="3">
    <source>
        <dbReference type="Google" id="ProtNLM"/>
    </source>
</evidence>
<comment type="caution">
    <text evidence="1">The sequence shown here is derived from an EMBL/GenBank/DDBJ whole genome shotgun (WGS) entry which is preliminary data.</text>
</comment>
<proteinExistence type="predicted"/>
<organism evidence="1 2">
    <name type="scientific">Solibaculum intestinale</name>
    <dbReference type="NCBI Taxonomy" id="3133165"/>
    <lineage>
        <taxon>Bacteria</taxon>
        <taxon>Bacillati</taxon>
        <taxon>Bacillota</taxon>
        <taxon>Clostridia</taxon>
        <taxon>Eubacteriales</taxon>
        <taxon>Oscillospiraceae</taxon>
        <taxon>Solibaculum</taxon>
    </lineage>
</organism>
<dbReference type="RefSeq" id="WP_349218407.1">
    <property type="nucleotide sequence ID" value="NZ_JBBMFD010000004.1"/>
</dbReference>
<name>A0ABV1DYD4_9FIRM</name>
<accession>A0ABV1DYD4</accession>
<evidence type="ECO:0000313" key="2">
    <source>
        <dbReference type="Proteomes" id="UP001489509"/>
    </source>
</evidence>
<keyword evidence="2" id="KW-1185">Reference proteome</keyword>
<dbReference type="EMBL" id="JBBMFD010000004">
    <property type="protein sequence ID" value="MEQ2440056.1"/>
    <property type="molecule type" value="Genomic_DNA"/>
</dbReference>
<reference evidence="1 2" key="1">
    <citation type="submission" date="2024-03" db="EMBL/GenBank/DDBJ databases">
        <title>Human intestinal bacterial collection.</title>
        <authorList>
            <person name="Pauvert C."/>
            <person name="Hitch T.C.A."/>
            <person name="Clavel T."/>
        </authorList>
    </citation>
    <scope>NUCLEOTIDE SEQUENCE [LARGE SCALE GENOMIC DNA]</scope>
    <source>
        <strain evidence="1 2">CLA-JM-H44</strain>
    </source>
</reference>
<sequence length="79" mass="8795">MDLYREILIGILSNPEVQIQIVGFDMDKLIDSVDLTNLHALRRIKAAVEDESLSDFACVEEIVCILESIGSGGGFRHDF</sequence>
<gene>
    <name evidence="1" type="ORF">WMO26_04360</name>
</gene>
<protein>
    <recommendedName>
        <fullName evidence="3">Acyl carrier protein</fullName>
    </recommendedName>
</protein>